<feature type="transmembrane region" description="Helical" evidence="8">
    <location>
        <begin position="294"/>
        <end position="313"/>
    </location>
</feature>
<evidence type="ECO:0000256" key="3">
    <source>
        <dbReference type="ARBA" id="ARBA00022448"/>
    </source>
</evidence>
<keyword evidence="5 8" id="KW-0812">Transmembrane</keyword>
<evidence type="ECO:0000256" key="5">
    <source>
        <dbReference type="ARBA" id="ARBA00022692"/>
    </source>
</evidence>
<evidence type="ECO:0000256" key="2">
    <source>
        <dbReference type="ARBA" id="ARBA00009773"/>
    </source>
</evidence>
<evidence type="ECO:0000313" key="9">
    <source>
        <dbReference type="EMBL" id="MFC3931568.1"/>
    </source>
</evidence>
<evidence type="ECO:0000256" key="6">
    <source>
        <dbReference type="ARBA" id="ARBA00022989"/>
    </source>
</evidence>
<feature type="transmembrane region" description="Helical" evidence="8">
    <location>
        <begin position="77"/>
        <end position="98"/>
    </location>
</feature>
<evidence type="ECO:0000256" key="8">
    <source>
        <dbReference type="SAM" id="Phobius"/>
    </source>
</evidence>
<keyword evidence="4" id="KW-1003">Cell membrane</keyword>
<dbReference type="PANTHER" id="PTHR21716:SF53">
    <property type="entry name" value="PERMEASE PERM-RELATED"/>
    <property type="match status" value="1"/>
</dbReference>
<dbReference type="InterPro" id="IPR002549">
    <property type="entry name" value="AI-2E-like"/>
</dbReference>
<dbReference type="Proteomes" id="UP001595901">
    <property type="component" value="Unassembled WGS sequence"/>
</dbReference>
<comment type="subcellular location">
    <subcellularLocation>
        <location evidence="1">Cell membrane</location>
        <topology evidence="1">Multi-pass membrane protein</topology>
    </subcellularLocation>
</comment>
<dbReference type="Pfam" id="PF01594">
    <property type="entry name" value="AI-2E_transport"/>
    <property type="match status" value="1"/>
</dbReference>
<feature type="transmembrane region" description="Helical" evidence="8">
    <location>
        <begin position="230"/>
        <end position="254"/>
    </location>
</feature>
<keyword evidence="3" id="KW-0813">Transport</keyword>
<sequence length="383" mass="42110">MKLTKKYYGYLFLVIALIYATITYWPLGQKLFLICYKASLPFIAGAGMAYVINIVMSGYEKLMHKLFGRDIPGKRTVSLILSYLTFIIAIFLIFYIVLPDLLSSLKSLLTIDVKGVEKLFSNVKEDSTIQKGLHYFGIDLDQTASKLLSNYNKQISTILIGILTSLLTSVTSFASGLISVFISLVFSIYVLAGKEKLGRQGNMLVHAYLPKIEKRFHYVRQIAHESFHGFFVGQTLEAVILGSLCALGMTIFGIPYAPTIGILVGFTALIPVVGAYIGLSIGAILIMTQSIPQAAFFVVYLVILQQFEGNLIYPRVVGNSIGLPPMWVILVITIGAALWGVLGMLVAVPTAATIYKLIRNHVYTKKAAEEEELGALAESDHSV</sequence>
<feature type="transmembrane region" description="Helical" evidence="8">
    <location>
        <begin position="260"/>
        <end position="287"/>
    </location>
</feature>
<dbReference type="EMBL" id="JBHSAC010000018">
    <property type="protein sequence ID" value="MFC3931568.1"/>
    <property type="molecule type" value="Genomic_DNA"/>
</dbReference>
<evidence type="ECO:0000313" key="10">
    <source>
        <dbReference type="Proteomes" id="UP001595901"/>
    </source>
</evidence>
<accession>A0ABV8CZS8</accession>
<organism evidence="9 10">
    <name type="scientific">Streptococcus dentapri</name>
    <dbReference type="NCBI Taxonomy" id="573564"/>
    <lineage>
        <taxon>Bacteria</taxon>
        <taxon>Bacillati</taxon>
        <taxon>Bacillota</taxon>
        <taxon>Bacilli</taxon>
        <taxon>Lactobacillales</taxon>
        <taxon>Streptococcaceae</taxon>
        <taxon>Streptococcus</taxon>
    </lineage>
</organism>
<name>A0ABV8CZS8_9STRE</name>
<evidence type="ECO:0000256" key="4">
    <source>
        <dbReference type="ARBA" id="ARBA00022475"/>
    </source>
</evidence>
<keyword evidence="6 8" id="KW-1133">Transmembrane helix</keyword>
<reference evidence="10" key="1">
    <citation type="journal article" date="2019" name="Int. J. Syst. Evol. Microbiol.">
        <title>The Global Catalogue of Microorganisms (GCM) 10K type strain sequencing project: providing services to taxonomists for standard genome sequencing and annotation.</title>
        <authorList>
            <consortium name="The Broad Institute Genomics Platform"/>
            <consortium name="The Broad Institute Genome Sequencing Center for Infectious Disease"/>
            <person name="Wu L."/>
            <person name="Ma J."/>
        </authorList>
    </citation>
    <scope>NUCLEOTIDE SEQUENCE [LARGE SCALE GENOMIC DNA]</scope>
    <source>
        <strain evidence="10">CCUG 58728</strain>
    </source>
</reference>
<comment type="similarity">
    <text evidence="2">Belongs to the autoinducer-2 exporter (AI-2E) (TC 2.A.86) family.</text>
</comment>
<protein>
    <submittedName>
        <fullName evidence="9">AI-2E family transporter</fullName>
    </submittedName>
</protein>
<feature type="transmembrane region" description="Helical" evidence="8">
    <location>
        <begin position="158"/>
        <end position="191"/>
    </location>
</feature>
<keyword evidence="10" id="KW-1185">Reference proteome</keyword>
<feature type="transmembrane region" description="Helical" evidence="8">
    <location>
        <begin position="31"/>
        <end position="56"/>
    </location>
</feature>
<feature type="transmembrane region" description="Helical" evidence="8">
    <location>
        <begin position="325"/>
        <end position="355"/>
    </location>
</feature>
<comment type="caution">
    <text evidence="9">The sequence shown here is derived from an EMBL/GenBank/DDBJ whole genome shotgun (WGS) entry which is preliminary data.</text>
</comment>
<feature type="transmembrane region" description="Helical" evidence="8">
    <location>
        <begin position="7"/>
        <end position="25"/>
    </location>
</feature>
<dbReference type="RefSeq" id="WP_380429809.1">
    <property type="nucleotide sequence ID" value="NZ_JBHSAC010000018.1"/>
</dbReference>
<evidence type="ECO:0000256" key="1">
    <source>
        <dbReference type="ARBA" id="ARBA00004651"/>
    </source>
</evidence>
<keyword evidence="7 8" id="KW-0472">Membrane</keyword>
<evidence type="ECO:0000256" key="7">
    <source>
        <dbReference type="ARBA" id="ARBA00023136"/>
    </source>
</evidence>
<dbReference type="PANTHER" id="PTHR21716">
    <property type="entry name" value="TRANSMEMBRANE PROTEIN"/>
    <property type="match status" value="1"/>
</dbReference>
<gene>
    <name evidence="9" type="ORF">ACFOSE_01990</name>
</gene>
<proteinExistence type="inferred from homology"/>